<dbReference type="AlphaFoldDB" id="E1YF39"/>
<dbReference type="EMBL" id="FR695872">
    <property type="protein sequence ID" value="CBX29183.1"/>
    <property type="molecule type" value="Genomic_DNA"/>
</dbReference>
<proteinExistence type="predicted"/>
<sequence>MPVEKLIISFFLSSQKSFLIKRPFLFLSCVAKTAYVFKYRSKIFFGCMPGRKSIYNYCHGNNIMLTIIYKHSGAKG</sequence>
<organism evidence="1">
    <name type="scientific">uncultured Desulfobacterium sp</name>
    <dbReference type="NCBI Taxonomy" id="201089"/>
    <lineage>
        <taxon>Bacteria</taxon>
        <taxon>Pseudomonadati</taxon>
        <taxon>Thermodesulfobacteriota</taxon>
        <taxon>Desulfobacteria</taxon>
        <taxon>Desulfobacterales</taxon>
        <taxon>Desulfobacteriaceae</taxon>
        <taxon>Desulfobacterium</taxon>
        <taxon>environmental samples</taxon>
    </lineage>
</organism>
<gene>
    <name evidence="1" type="ORF">N47_J01640</name>
</gene>
<protein>
    <submittedName>
        <fullName evidence="1">Uncharacterized protein</fullName>
    </submittedName>
</protein>
<evidence type="ECO:0000313" key="1">
    <source>
        <dbReference type="EMBL" id="CBX29183.1"/>
    </source>
</evidence>
<name>E1YF39_9BACT</name>
<accession>E1YF39</accession>
<reference evidence="1" key="1">
    <citation type="journal article" date="2011" name="Environ. Microbiol.">
        <title>Genomic insights into the metabolic potential of the polycyclic aromatic hydrocarbon degrading sulfate-reducing Deltaproteobacterium N47.</title>
        <authorList>
            <person name="Bergmann F."/>
            <person name="Selesi D."/>
            <person name="Weinmaier T."/>
            <person name="Tischler P."/>
            <person name="Rattei T."/>
            <person name="Meckenstock R.U."/>
        </authorList>
    </citation>
    <scope>NUCLEOTIDE SEQUENCE</scope>
</reference>